<reference evidence="2 3" key="1">
    <citation type="submission" date="2020-12" db="EMBL/GenBank/DDBJ databases">
        <authorList>
            <person name="Goubet-McCall L."/>
            <person name="Delesalle V.A."/>
            <person name="Krukonis G.P."/>
        </authorList>
    </citation>
    <scope>NUCLEOTIDE SEQUENCE [LARGE SCALE GENOMIC DNA]</scope>
</reference>
<dbReference type="GO" id="GO:0003677">
    <property type="term" value="F:DNA binding"/>
    <property type="evidence" value="ECO:0007669"/>
    <property type="project" value="InterPro"/>
</dbReference>
<dbReference type="Gene3D" id="3.30.730.10">
    <property type="entry name" value="AP2/ERF domain"/>
    <property type="match status" value="1"/>
</dbReference>
<dbReference type="SUPFAM" id="SSF54171">
    <property type="entry name" value="DNA-binding domain"/>
    <property type="match status" value="1"/>
</dbReference>
<dbReference type="Gene3D" id="3.90.75.20">
    <property type="match status" value="1"/>
</dbReference>
<keyword evidence="3" id="KW-1185">Reference proteome</keyword>
<keyword evidence="2" id="KW-0255">Endonuclease</keyword>
<dbReference type="InterPro" id="IPR044925">
    <property type="entry name" value="His-Me_finger_sf"/>
</dbReference>
<dbReference type="InterPro" id="IPR003615">
    <property type="entry name" value="HNH_nuc"/>
</dbReference>
<dbReference type="SUPFAM" id="SSF54060">
    <property type="entry name" value="His-Me finger endonucleases"/>
    <property type="match status" value="1"/>
</dbReference>
<dbReference type="Proteomes" id="UP000595376">
    <property type="component" value="Segment"/>
</dbReference>
<dbReference type="InterPro" id="IPR036955">
    <property type="entry name" value="AP2/ERF_dom_sf"/>
</dbReference>
<dbReference type="EMBL" id="MW394467">
    <property type="protein sequence ID" value="QQO40385.1"/>
    <property type="molecule type" value="Genomic_DNA"/>
</dbReference>
<dbReference type="GO" id="GO:0003700">
    <property type="term" value="F:DNA-binding transcription factor activity"/>
    <property type="evidence" value="ECO:0007669"/>
    <property type="project" value="InterPro"/>
</dbReference>
<evidence type="ECO:0000313" key="3">
    <source>
        <dbReference type="Proteomes" id="UP000595376"/>
    </source>
</evidence>
<name>A0A7T7ZAL9_9CAUD</name>
<accession>A0A7T7ZAL9</accession>
<evidence type="ECO:0000313" key="2">
    <source>
        <dbReference type="EMBL" id="QQO40385.1"/>
    </source>
</evidence>
<organism evidence="2 3">
    <name type="scientific">Bacillus phage 268TH004</name>
    <dbReference type="NCBI Taxonomy" id="2801523"/>
    <lineage>
        <taxon>Viruses</taxon>
        <taxon>Duplodnaviria</taxon>
        <taxon>Heunggongvirae</taxon>
        <taxon>Uroviricota</taxon>
        <taxon>Caudoviricetes</taxon>
        <taxon>Ehrlichviridae</taxon>
        <taxon>Gettysburgvirus</taxon>
        <taxon>Gettysburgvirus gv268TH004</taxon>
    </lineage>
</organism>
<dbReference type="GO" id="GO:0004519">
    <property type="term" value="F:endonuclease activity"/>
    <property type="evidence" value="ECO:0007669"/>
    <property type="project" value="UniProtKB-KW"/>
</dbReference>
<sequence>MKIIKAYHKGITHDVIVDDDFEYSKKIFIDKGYAKINHQGKLQRLHRYIVGAKNGEVVDHINGNKLDNRKENLRITTQEQNTRNRKAKGYFWSKQMGKWSAQIKVDNKKIHLGYFDNKEEAISKYREAHKNAFGEFSPW</sequence>
<feature type="domain" description="HNH nuclease" evidence="1">
    <location>
        <begin position="46"/>
        <end position="83"/>
    </location>
</feature>
<dbReference type="Pfam" id="PF13392">
    <property type="entry name" value="HNH_3"/>
    <property type="match status" value="1"/>
</dbReference>
<dbReference type="InterPro" id="IPR016177">
    <property type="entry name" value="DNA-bd_dom_sf"/>
</dbReference>
<evidence type="ECO:0000259" key="1">
    <source>
        <dbReference type="Pfam" id="PF13392"/>
    </source>
</evidence>
<proteinExistence type="predicted"/>
<protein>
    <submittedName>
        <fullName evidence="2">HNH endonuclease</fullName>
    </submittedName>
</protein>
<keyword evidence="2" id="KW-0540">Nuclease</keyword>
<gene>
    <name evidence="2" type="primary">40</name>
    <name evidence="2" type="ORF">268TH004_40</name>
</gene>
<keyword evidence="2" id="KW-0378">Hydrolase</keyword>